<protein>
    <submittedName>
        <fullName evidence="2">Capsid protein</fullName>
    </submittedName>
</protein>
<dbReference type="Gene3D" id="3.90.1840.10">
    <property type="entry name" value="Major capsid protein"/>
    <property type="match status" value="1"/>
</dbReference>
<feature type="compositionally biased region" description="Polar residues" evidence="1">
    <location>
        <begin position="755"/>
        <end position="767"/>
    </location>
</feature>
<proteinExistence type="predicted"/>
<evidence type="ECO:0000313" key="2">
    <source>
        <dbReference type="EMBL" id="UYL95670.1"/>
    </source>
</evidence>
<sequence>MNSQDIISYTLGNPLNPGQYLEKINLHQLARQGINFKQGEIGLKTENDINLHTNGSNYIENIKIENSVTFSLTGLNKYTIHTDMPINKMYGYNKKFLNDQGKLKEDFNLNEMIRTVHLDKNYTSTDFSVTLSRLELDDCQIGLIYNMLCTWFCKYITERSGDGVVSANNGVHMVDVTGGATARYPSIRVPCKLYGYSDSHCWVPARNSLHLEEDYVYVHKPPVLKIMDKLYIEPRTSKNYFSYGQFIKLPKIPLSGIRFILSHIGEQEGDKNLNFILPTKLKKDLNGFYTILVMCEPSMMSEVCKVTSLLVDNYISESETLFKWILSYCEINRLNMEFITCLDLLLKLAMWPNASSMESCLWQQNLGYIVTMPLISINRAMFPIMLEGDAYYENYEMSISQNYTYHSIECAIVANMFFNYCYLFGTHMCHTMEAVRHMYEFKTFSEQLELLRRSHTSNLIETAVYMCTGIKDIPICFRALAISTTFGEIVNGYNLTVYFRSERKDPKLTSPVETVKREITINPMSNAISGCLLDGILHHAEHIYNHYSAVMTLRGGMDLPGERLEPEEILAMSQIQRYLNNNLIWTYSDVAPESTVRNTTWSPAHEWLVDTGSVLKDSWLRTMYIMGLCGRGGITELQKRERLGQSILATGVSVTKIRPTWSLAYPRSRVVCGLSLYTKQQKAIPCIPILEDIRGISRKLDSVSIPLDVATTSRIESLVTARIRDEQGFQEGEQNVGNSSGGQGGMSGTVDTGINPDTNLPTMKTEE</sequence>
<name>A0A9E7V2L0_9VIRU</name>
<dbReference type="EMBL" id="ON746554">
    <property type="protein sequence ID" value="UYL95670.1"/>
    <property type="molecule type" value="Genomic_RNA"/>
</dbReference>
<organism evidence="2">
    <name type="scientific">Daqing Totiv tick virus 1</name>
    <dbReference type="NCBI Taxonomy" id="2972356"/>
    <lineage>
        <taxon>Viruses</taxon>
        <taxon>Riboviria</taxon>
        <taxon>Orthornavirae</taxon>
        <taxon>Duplornaviricota</taxon>
        <taxon>Chrymotiviricetes</taxon>
        <taxon>Ghabrivirales</taxon>
        <taxon>Totiviridae</taxon>
    </lineage>
</organism>
<feature type="region of interest" description="Disordered" evidence="1">
    <location>
        <begin position="726"/>
        <end position="767"/>
    </location>
</feature>
<reference evidence="2" key="1">
    <citation type="submission" date="2022-05" db="EMBL/GenBank/DDBJ databases">
        <authorList>
            <person name="Cao W."/>
            <person name="Jia N."/>
            <person name="Lam T.T.-Y."/>
            <person name="Ni X."/>
            <person name="Liu J."/>
        </authorList>
    </citation>
    <scope>NUCLEOTIDE SEQUENCE</scope>
    <source>
        <strain evidence="2">TIGMIC 5</strain>
    </source>
</reference>
<dbReference type="InterPro" id="IPR036332">
    <property type="entry name" value="Major_coat_LA-virus_sf"/>
</dbReference>
<evidence type="ECO:0000256" key="1">
    <source>
        <dbReference type="SAM" id="MobiDB-lite"/>
    </source>
</evidence>
<dbReference type="SUPFAM" id="SSF82856">
    <property type="entry name" value="L-A virus major coat protein"/>
    <property type="match status" value="1"/>
</dbReference>
<accession>A0A9E7V2L0</accession>